<reference evidence="2" key="1">
    <citation type="submission" date="2016-03" db="EMBL/GenBank/DDBJ databases">
        <title>Characterization of Acinetobacter baumannii phage vB_AbaM_ME3.</title>
        <authorList>
            <person name="Buttimer C.T.H."/>
            <person name="Elbreki M."/>
            <person name="Coffey A."/>
        </authorList>
    </citation>
    <scope>NUCLEOTIDE SEQUENCE [LARGE SCALE GENOMIC DNA]</scope>
</reference>
<dbReference type="Proteomes" id="UP000225947">
    <property type="component" value="Segment"/>
</dbReference>
<accession>A0A172Q0L9</accession>
<name>A0A172Q0L9_9CAUD</name>
<dbReference type="EMBL" id="KU935715">
    <property type="protein sequence ID" value="AND75385.1"/>
    <property type="molecule type" value="Genomic_DNA"/>
</dbReference>
<keyword evidence="2" id="KW-1185">Reference proteome</keyword>
<proteinExistence type="predicted"/>
<protein>
    <submittedName>
        <fullName evidence="1">Uncharacterized protein</fullName>
    </submittedName>
</protein>
<gene>
    <name evidence="1" type="ORF">ME3_224</name>
</gene>
<sequence length="119" mass="14270">MKLSKFKLPPSIKFTKDVYNSVLEHSRTYKNIYIQYMSREDVPEFKEAISFYTQTNRNYCEEDSLKIPFKNNCTLHMSGDIVKLLQNDSKVMSRKYDEYPGRGCIIRDIREEEFIEVYE</sequence>
<evidence type="ECO:0000313" key="1">
    <source>
        <dbReference type="EMBL" id="AND75385.1"/>
    </source>
</evidence>
<organism evidence="1 2">
    <name type="scientific">Acinetobacter phage vB_AbaM_ME3</name>
    <dbReference type="NCBI Taxonomy" id="1837876"/>
    <lineage>
        <taxon>Viruses</taxon>
        <taxon>Duplodnaviria</taxon>
        <taxon>Heunggongvirae</taxon>
        <taxon>Uroviricota</taxon>
        <taxon>Caudoviricetes</taxon>
        <taxon>Metrivirus</taxon>
        <taxon>Metrivirus ME3</taxon>
    </lineage>
</organism>
<evidence type="ECO:0000313" key="2">
    <source>
        <dbReference type="Proteomes" id="UP000225947"/>
    </source>
</evidence>